<accession>A0ABQ9HM96</accession>
<proteinExistence type="predicted"/>
<protein>
    <submittedName>
        <fullName evidence="1">Uncharacterized protein</fullName>
    </submittedName>
</protein>
<sequence length="340" mass="37724">MHSHARTLCTTVYYRWAEIMHACRHTSPISQIVHPPLLYHGLVPDLEVTLLHGHEGTFMGARSRLGQSGSKRAFSWLLALLPDLIALERTWMACLITHPQTLNQGTGVIAVMPYERQLQKSLDRPGLTTSRQADAFANRPRGVFREVKTLCTSQWKCKFKARMASAKIQHSTFTAHLAQGLYKNCSPRSTGFNPGQVTPTFPQVGIVPNDAAGVQVYSGISRFPHLCIPAPLHYHIFSPSSALKTSLLRATQISQINILIGWRRSDTPILRSPLDAGRTWQVDAPRLVLAYIGASFRHTCPRLQSGGEVIFPEVISHIRSIPSRLTPLPPLPSTILISPT</sequence>
<comment type="caution">
    <text evidence="1">The sequence shown here is derived from an EMBL/GenBank/DDBJ whole genome shotgun (WGS) entry which is preliminary data.</text>
</comment>
<organism evidence="1 2">
    <name type="scientific">Dryococelus australis</name>
    <dbReference type="NCBI Taxonomy" id="614101"/>
    <lineage>
        <taxon>Eukaryota</taxon>
        <taxon>Metazoa</taxon>
        <taxon>Ecdysozoa</taxon>
        <taxon>Arthropoda</taxon>
        <taxon>Hexapoda</taxon>
        <taxon>Insecta</taxon>
        <taxon>Pterygota</taxon>
        <taxon>Neoptera</taxon>
        <taxon>Polyneoptera</taxon>
        <taxon>Phasmatodea</taxon>
        <taxon>Verophasmatodea</taxon>
        <taxon>Anareolatae</taxon>
        <taxon>Phasmatidae</taxon>
        <taxon>Eurycanthinae</taxon>
        <taxon>Dryococelus</taxon>
    </lineage>
</organism>
<evidence type="ECO:0000313" key="1">
    <source>
        <dbReference type="EMBL" id="KAJ8885216.1"/>
    </source>
</evidence>
<gene>
    <name evidence="1" type="ORF">PR048_011412</name>
</gene>
<reference evidence="1 2" key="1">
    <citation type="submission" date="2023-02" db="EMBL/GenBank/DDBJ databases">
        <title>LHISI_Scaffold_Assembly.</title>
        <authorList>
            <person name="Stuart O.P."/>
            <person name="Cleave R."/>
            <person name="Magrath M.J.L."/>
            <person name="Mikheyev A.S."/>
        </authorList>
    </citation>
    <scope>NUCLEOTIDE SEQUENCE [LARGE SCALE GENOMIC DNA]</scope>
    <source>
        <strain evidence="1">Daus_M_001</strain>
        <tissue evidence="1">Leg muscle</tissue>
    </source>
</reference>
<name>A0ABQ9HM96_9NEOP</name>
<evidence type="ECO:0000313" key="2">
    <source>
        <dbReference type="Proteomes" id="UP001159363"/>
    </source>
</evidence>
<dbReference type="EMBL" id="JARBHB010000004">
    <property type="protein sequence ID" value="KAJ8885216.1"/>
    <property type="molecule type" value="Genomic_DNA"/>
</dbReference>
<keyword evidence="2" id="KW-1185">Reference proteome</keyword>
<dbReference type="Proteomes" id="UP001159363">
    <property type="component" value="Chromosome X"/>
</dbReference>